<dbReference type="EMBL" id="FVGW01000013">
    <property type="protein sequence ID" value="SKM73086.1"/>
    <property type="molecule type" value="Genomic_DNA"/>
</dbReference>
<name>A0A1T9K9T0_9MYCO</name>
<gene>
    <name evidence="2" type="ORF">SAMEA2259716_04917</name>
</gene>
<dbReference type="Gene3D" id="3.30.390.30">
    <property type="match status" value="1"/>
</dbReference>
<dbReference type="InterPro" id="IPR016156">
    <property type="entry name" value="FAD/NAD-linked_Rdtase_dimer_sf"/>
</dbReference>
<evidence type="ECO:0000259" key="1">
    <source>
        <dbReference type="Pfam" id="PF14759"/>
    </source>
</evidence>
<reference evidence="2 3" key="1">
    <citation type="submission" date="2016-11" db="EMBL/GenBank/DDBJ databases">
        <authorList>
            <consortium name="Pathogen Informatics"/>
        </authorList>
    </citation>
    <scope>NUCLEOTIDE SEQUENCE [LARGE SCALE GENOMIC DNA]</scope>
    <source>
        <strain evidence="2 3">911</strain>
    </source>
</reference>
<feature type="domain" description="Reductase C-terminal" evidence="1">
    <location>
        <begin position="2"/>
        <end position="54"/>
    </location>
</feature>
<dbReference type="Pfam" id="PF14759">
    <property type="entry name" value="Reductase_C"/>
    <property type="match status" value="1"/>
</dbReference>
<dbReference type="AlphaFoldDB" id="A0A1T9K9T0"/>
<proteinExistence type="predicted"/>
<dbReference type="InterPro" id="IPR028202">
    <property type="entry name" value="Reductase_C"/>
</dbReference>
<dbReference type="SUPFAM" id="SSF55424">
    <property type="entry name" value="FAD/NAD-linked reductases, dimerisation (C-terminal) domain"/>
    <property type="match status" value="1"/>
</dbReference>
<accession>A0A1T9K9T0</accession>
<dbReference type="Proteomes" id="UP000190074">
    <property type="component" value="Unassembled WGS sequence"/>
</dbReference>
<sequence>MVFSGDPSRDRDFSCFYFRDRELIAADCVNRPRDFMFSKRAISQQLRVDRSELLAGSI</sequence>
<protein>
    <submittedName>
        <fullName evidence="2">Probable ferredoxin reductase</fullName>
    </submittedName>
</protein>
<evidence type="ECO:0000313" key="3">
    <source>
        <dbReference type="Proteomes" id="UP000190074"/>
    </source>
</evidence>
<organism evidence="2 3">
    <name type="scientific">Mycobacteroides abscessus subsp. massiliense</name>
    <dbReference type="NCBI Taxonomy" id="1962118"/>
    <lineage>
        <taxon>Bacteria</taxon>
        <taxon>Bacillati</taxon>
        <taxon>Actinomycetota</taxon>
        <taxon>Actinomycetes</taxon>
        <taxon>Mycobacteriales</taxon>
        <taxon>Mycobacteriaceae</taxon>
        <taxon>Mycobacteroides</taxon>
        <taxon>Mycobacteroides abscessus</taxon>
    </lineage>
</organism>
<evidence type="ECO:0000313" key="2">
    <source>
        <dbReference type="EMBL" id="SKM73086.1"/>
    </source>
</evidence>